<dbReference type="EMBL" id="JAEKNS010000056">
    <property type="protein sequence ID" value="MBJ7594192.1"/>
    <property type="molecule type" value="Genomic_DNA"/>
</dbReference>
<keyword evidence="5 10" id="KW-0315">Glutamine amidotransferase</keyword>
<dbReference type="PANTHER" id="PTHR42701">
    <property type="entry name" value="IMIDAZOLE GLYCEROL PHOSPHATE SYNTHASE SUBUNIT HISH"/>
    <property type="match status" value="1"/>
</dbReference>
<dbReference type="InterPro" id="IPR017926">
    <property type="entry name" value="GATASE"/>
</dbReference>
<comment type="catalytic activity">
    <reaction evidence="8 10">
        <text>5-[(5-phospho-1-deoxy-D-ribulos-1-ylimino)methylamino]-1-(5-phospho-beta-D-ribosyl)imidazole-4-carboxamide + L-glutamine = D-erythro-1-(imidazol-4-yl)glycerol 3-phosphate + 5-amino-1-(5-phospho-beta-D-ribosyl)imidazole-4-carboxamide + L-glutamate + H(+)</text>
        <dbReference type="Rhea" id="RHEA:24793"/>
        <dbReference type="ChEBI" id="CHEBI:15378"/>
        <dbReference type="ChEBI" id="CHEBI:29985"/>
        <dbReference type="ChEBI" id="CHEBI:58278"/>
        <dbReference type="ChEBI" id="CHEBI:58359"/>
        <dbReference type="ChEBI" id="CHEBI:58475"/>
        <dbReference type="ChEBI" id="CHEBI:58525"/>
        <dbReference type="EC" id="4.3.2.10"/>
    </reaction>
</comment>
<keyword evidence="6 10" id="KW-0368">Histidine biosynthesis</keyword>
<gene>
    <name evidence="10 13" type="primary">hisH</name>
    <name evidence="14" type="ORF">DLM65_07120</name>
    <name evidence="13" type="ORF">JF886_04890</name>
</gene>
<dbReference type="Gene3D" id="3.40.50.880">
    <property type="match status" value="1"/>
</dbReference>
<dbReference type="Proteomes" id="UP000248724">
    <property type="component" value="Unassembled WGS sequence"/>
</dbReference>
<dbReference type="EC" id="4.3.2.10" evidence="10"/>
<dbReference type="PIRSF" id="PIRSF000495">
    <property type="entry name" value="Amidotransf_hisH"/>
    <property type="match status" value="1"/>
</dbReference>
<evidence type="ECO:0000256" key="2">
    <source>
        <dbReference type="ARBA" id="ARBA00011152"/>
    </source>
</evidence>
<keyword evidence="10" id="KW-0963">Cytoplasm</keyword>
<dbReference type="HAMAP" id="MF_00278">
    <property type="entry name" value="HisH"/>
    <property type="match status" value="1"/>
</dbReference>
<evidence type="ECO:0000256" key="11">
    <source>
        <dbReference type="PIRSR" id="PIRSR000495-1"/>
    </source>
</evidence>
<keyword evidence="4 10" id="KW-0378">Hydrolase</keyword>
<dbReference type="Pfam" id="PF00117">
    <property type="entry name" value="GATase"/>
    <property type="match status" value="1"/>
</dbReference>
<accession>A0A2W5Z6R1</accession>
<evidence type="ECO:0000259" key="12">
    <source>
        <dbReference type="Pfam" id="PF00117"/>
    </source>
</evidence>
<dbReference type="Proteomes" id="UP000606991">
    <property type="component" value="Unassembled WGS sequence"/>
</dbReference>
<protein>
    <recommendedName>
        <fullName evidence="10">Imidazole glycerol phosphate synthase subunit HisH</fullName>
        <ecNumber evidence="10">4.3.2.10</ecNumber>
    </recommendedName>
    <alternativeName>
        <fullName evidence="10">IGP synthase glutaminase subunit</fullName>
        <ecNumber evidence="10">3.5.1.2</ecNumber>
    </alternativeName>
    <alternativeName>
        <fullName evidence="10">IGP synthase subunit HisH</fullName>
    </alternativeName>
    <alternativeName>
        <fullName evidence="10">ImGP synthase subunit HisH</fullName>
        <shortName evidence="10">IGPS subunit HisH</shortName>
    </alternativeName>
</protein>
<evidence type="ECO:0000256" key="6">
    <source>
        <dbReference type="ARBA" id="ARBA00023102"/>
    </source>
</evidence>
<evidence type="ECO:0000313" key="14">
    <source>
        <dbReference type="EMBL" id="PZR80963.1"/>
    </source>
</evidence>
<dbReference type="PROSITE" id="PS51274">
    <property type="entry name" value="GATASE_COBBQ"/>
    <property type="match status" value="1"/>
</dbReference>
<reference evidence="14" key="2">
    <citation type="submission" date="2018-05" db="EMBL/GenBank/DDBJ databases">
        <authorList>
            <person name="Ferrari B."/>
        </authorList>
    </citation>
    <scope>NUCLEOTIDE SEQUENCE</scope>
    <source>
        <strain evidence="14">RRmetagenome_bin12</strain>
    </source>
</reference>
<evidence type="ECO:0000256" key="3">
    <source>
        <dbReference type="ARBA" id="ARBA00022605"/>
    </source>
</evidence>
<dbReference type="GO" id="GO:0000107">
    <property type="term" value="F:imidazoleglycerol-phosphate synthase activity"/>
    <property type="evidence" value="ECO:0007669"/>
    <property type="project" value="UniProtKB-UniRule"/>
</dbReference>
<evidence type="ECO:0000313" key="15">
    <source>
        <dbReference type="Proteomes" id="UP000248724"/>
    </source>
</evidence>
<comment type="pathway">
    <text evidence="1 10">Amino-acid biosynthesis; L-histidine biosynthesis; L-histidine from 5-phospho-alpha-D-ribose 1-diphosphate: step 5/9.</text>
</comment>
<keyword evidence="7 10" id="KW-0456">Lyase</keyword>
<feature type="active site" description="Nucleophile" evidence="10 11">
    <location>
        <position position="80"/>
    </location>
</feature>
<dbReference type="InterPro" id="IPR029062">
    <property type="entry name" value="Class_I_gatase-like"/>
</dbReference>
<proteinExistence type="inferred from homology"/>
<dbReference type="SUPFAM" id="SSF52317">
    <property type="entry name" value="Class I glutamine amidotransferase-like"/>
    <property type="match status" value="1"/>
</dbReference>
<evidence type="ECO:0000313" key="13">
    <source>
        <dbReference type="EMBL" id="MBJ7594192.1"/>
    </source>
</evidence>
<dbReference type="EC" id="3.5.1.2" evidence="10"/>
<comment type="catalytic activity">
    <reaction evidence="9 10">
        <text>L-glutamine + H2O = L-glutamate + NH4(+)</text>
        <dbReference type="Rhea" id="RHEA:15889"/>
        <dbReference type="ChEBI" id="CHEBI:15377"/>
        <dbReference type="ChEBI" id="CHEBI:28938"/>
        <dbReference type="ChEBI" id="CHEBI:29985"/>
        <dbReference type="ChEBI" id="CHEBI:58359"/>
        <dbReference type="EC" id="3.5.1.2"/>
    </reaction>
</comment>
<comment type="caution">
    <text evidence="14">The sequence shown here is derived from an EMBL/GenBank/DDBJ whole genome shotgun (WGS) entry which is preliminary data.</text>
</comment>
<evidence type="ECO:0000256" key="7">
    <source>
        <dbReference type="ARBA" id="ARBA00023239"/>
    </source>
</evidence>
<evidence type="ECO:0000313" key="16">
    <source>
        <dbReference type="Proteomes" id="UP000606991"/>
    </source>
</evidence>
<dbReference type="GO" id="GO:0000105">
    <property type="term" value="P:L-histidine biosynthetic process"/>
    <property type="evidence" value="ECO:0007669"/>
    <property type="project" value="UniProtKB-UniRule"/>
</dbReference>
<comment type="function">
    <text evidence="10">IGPS catalyzes the conversion of PRFAR and glutamine to IGP, AICAR and glutamate. The HisH subunit catalyzes the hydrolysis of glutamine to glutamate and ammonia as part of the synthesis of IGP and AICAR. The resulting ammonia molecule is channeled to the active site of HisF.</text>
</comment>
<dbReference type="InterPro" id="IPR010139">
    <property type="entry name" value="Imidazole-glycPsynth_HisH"/>
</dbReference>
<dbReference type="GO" id="GO:0004359">
    <property type="term" value="F:glutaminase activity"/>
    <property type="evidence" value="ECO:0007669"/>
    <property type="project" value="UniProtKB-EC"/>
</dbReference>
<sequence length="208" mass="21918">MRVGICDYGVGNLRSVERALRACGADPVISDDPERLAGCDGVVLPGVGAFAVAAGALRERGMDAMIREMVARGRPLLGVCLGFQLLFDESDEGEGGAGLALLPGQVRRIDPSRGKVPQIGWNRLAMTRSSTLLDGVADGEYMYFVHAYAVTPGQRTDVVATTDYGGELVAVVEHDNVHGAQFHPEKSGSAGLRVYANFAARCAAAVRA</sequence>
<feature type="active site" evidence="10 11">
    <location>
        <position position="185"/>
    </location>
</feature>
<evidence type="ECO:0000256" key="8">
    <source>
        <dbReference type="ARBA" id="ARBA00047838"/>
    </source>
</evidence>
<dbReference type="CDD" id="cd01748">
    <property type="entry name" value="GATase1_IGP_Synthase"/>
    <property type="match status" value="1"/>
</dbReference>
<dbReference type="SMART" id="SM01211">
    <property type="entry name" value="GATase_5"/>
    <property type="match status" value="1"/>
</dbReference>
<dbReference type="NCBIfam" id="TIGR01855">
    <property type="entry name" value="IMP_synth_hisH"/>
    <property type="match status" value="1"/>
</dbReference>
<comment type="subunit">
    <text evidence="2 10">Heterodimer of HisH and HisF.</text>
</comment>
<evidence type="ECO:0000256" key="9">
    <source>
        <dbReference type="ARBA" id="ARBA00049534"/>
    </source>
</evidence>
<dbReference type="AlphaFoldDB" id="A0A2W5Z6R1"/>
<name>A0A2W5Z6R1_9BACT</name>
<dbReference type="EMBL" id="QHBU01000130">
    <property type="protein sequence ID" value="PZR80963.1"/>
    <property type="molecule type" value="Genomic_DNA"/>
</dbReference>
<dbReference type="UniPathway" id="UPA00031">
    <property type="reaction ID" value="UER00010"/>
</dbReference>
<evidence type="ECO:0000256" key="4">
    <source>
        <dbReference type="ARBA" id="ARBA00022801"/>
    </source>
</evidence>
<evidence type="ECO:0000256" key="10">
    <source>
        <dbReference type="HAMAP-Rule" id="MF_00278"/>
    </source>
</evidence>
<reference evidence="14 15" key="1">
    <citation type="journal article" date="2017" name="Nature">
        <title>Atmospheric trace gases support primary production in Antarctic desert surface soil.</title>
        <authorList>
            <person name="Ji M."/>
            <person name="Greening C."/>
            <person name="Vanwonterghem I."/>
            <person name="Carere C.R."/>
            <person name="Bay S.K."/>
            <person name="Steen J.A."/>
            <person name="Montgomery K."/>
            <person name="Lines T."/>
            <person name="Beardall J."/>
            <person name="van Dorst J."/>
            <person name="Snape I."/>
            <person name="Stott M.B."/>
            <person name="Hugenholtz P."/>
            <person name="Ferrari B.C."/>
        </authorList>
    </citation>
    <scope>NUCLEOTIDE SEQUENCE [LARGE SCALE GENOMIC DNA]</scope>
    <source>
        <strain evidence="14">RRmetagenome_bin12</strain>
    </source>
</reference>
<comment type="subcellular location">
    <subcellularLocation>
        <location evidence="10">Cytoplasm</location>
    </subcellularLocation>
</comment>
<evidence type="ECO:0000256" key="5">
    <source>
        <dbReference type="ARBA" id="ARBA00022962"/>
    </source>
</evidence>
<organism evidence="14 15">
    <name type="scientific">Candidatus Aeolococcus gillhamiae</name>
    <dbReference type="NCBI Taxonomy" id="3127015"/>
    <lineage>
        <taxon>Bacteria</taxon>
        <taxon>Bacillati</taxon>
        <taxon>Candidatus Dormiibacterota</taxon>
        <taxon>Candidatus Dormibacteria</taxon>
        <taxon>Candidatus Aeolococcales</taxon>
        <taxon>Candidatus Aeolococcaceae</taxon>
        <taxon>Candidatus Aeolococcus</taxon>
    </lineage>
</organism>
<dbReference type="GO" id="GO:0005737">
    <property type="term" value="C:cytoplasm"/>
    <property type="evidence" value="ECO:0007669"/>
    <property type="project" value="UniProtKB-SubCell"/>
</dbReference>
<dbReference type="GO" id="GO:0016829">
    <property type="term" value="F:lyase activity"/>
    <property type="evidence" value="ECO:0007669"/>
    <property type="project" value="UniProtKB-KW"/>
</dbReference>
<feature type="domain" description="Glutamine amidotransferase" evidence="12">
    <location>
        <begin position="6"/>
        <end position="198"/>
    </location>
</feature>
<evidence type="ECO:0000256" key="1">
    <source>
        <dbReference type="ARBA" id="ARBA00005091"/>
    </source>
</evidence>
<dbReference type="PANTHER" id="PTHR42701:SF1">
    <property type="entry name" value="IMIDAZOLE GLYCEROL PHOSPHATE SYNTHASE SUBUNIT HISH"/>
    <property type="match status" value="1"/>
</dbReference>
<keyword evidence="3 10" id="KW-0028">Amino-acid biosynthesis</keyword>
<reference evidence="13 16" key="3">
    <citation type="submission" date="2020-10" db="EMBL/GenBank/DDBJ databases">
        <title>Ca. Dormibacterota MAGs.</title>
        <authorList>
            <person name="Montgomery K."/>
        </authorList>
    </citation>
    <scope>NUCLEOTIDE SEQUENCE [LARGE SCALE GENOMIC DNA]</scope>
    <source>
        <strain evidence="13">SC8812_S17_18</strain>
    </source>
</reference>
<accession>A0A934JSG6</accession>
<feature type="active site" evidence="10 11">
    <location>
        <position position="183"/>
    </location>
</feature>
<dbReference type="PROSITE" id="PS51273">
    <property type="entry name" value="GATASE_TYPE_1"/>
    <property type="match status" value="1"/>
</dbReference>